<reference evidence="1 2" key="1">
    <citation type="submission" date="2023-04" db="EMBL/GenBank/DDBJ databases">
        <title>Genome of Basidiobolus ranarum AG-B5.</title>
        <authorList>
            <person name="Stajich J.E."/>
            <person name="Carter-House D."/>
            <person name="Gryganskyi A."/>
        </authorList>
    </citation>
    <scope>NUCLEOTIDE SEQUENCE [LARGE SCALE GENOMIC DNA]</scope>
    <source>
        <strain evidence="1 2">AG-B5</strain>
    </source>
</reference>
<dbReference type="PANTHER" id="PTHR15615">
    <property type="match status" value="1"/>
</dbReference>
<proteinExistence type="predicted"/>
<dbReference type="EMBL" id="JASJQH010000214">
    <property type="protein sequence ID" value="KAK9765886.1"/>
    <property type="molecule type" value="Genomic_DNA"/>
</dbReference>
<dbReference type="Pfam" id="PF08613">
    <property type="entry name" value="Cyclin"/>
    <property type="match status" value="1"/>
</dbReference>
<name>A0ABR2WWK6_9FUNG</name>
<evidence type="ECO:0008006" key="3">
    <source>
        <dbReference type="Google" id="ProtNLM"/>
    </source>
</evidence>
<evidence type="ECO:0000313" key="1">
    <source>
        <dbReference type="EMBL" id="KAK9765886.1"/>
    </source>
</evidence>
<sequence length="330" mass="38225">MYSNMSDSSLLSISDTLACYSLSKHCSALQIPSTLPPLRYAQSLEPRTPSPTPSFDTPTNDSTYLADFAAQTVYHLWYGKSRYTDVSSSFRRFCLDILKAASITPSGVALTLKYIHRFTTLNPYIRGRQGSEFRIFTVALMLSNKYLEDHTYTNKTWSDISGMTLEELNLMELEFLTCINFHVHVTELEFGTWLDTLENFTFMNGERWLVHSFGVFLQDDLVRQQRFEHRRSELQRQDERQRRQKAQQRMNAHSGYVHHWQQALLQDTLHKTMGHKLLVRSPRNTTSPLLYGLNAYKVSSPSCVDLTYPQDLTYSNFSQYYPLPVNGFAM</sequence>
<dbReference type="CDD" id="cd20557">
    <property type="entry name" value="CYCLIN_ScPCL1-like"/>
    <property type="match status" value="1"/>
</dbReference>
<comment type="caution">
    <text evidence="1">The sequence shown here is derived from an EMBL/GenBank/DDBJ whole genome shotgun (WGS) entry which is preliminary data.</text>
</comment>
<dbReference type="InterPro" id="IPR036915">
    <property type="entry name" value="Cyclin-like_sf"/>
</dbReference>
<keyword evidence="2" id="KW-1185">Reference proteome</keyword>
<dbReference type="Proteomes" id="UP001479436">
    <property type="component" value="Unassembled WGS sequence"/>
</dbReference>
<accession>A0ABR2WWK6</accession>
<evidence type="ECO:0000313" key="2">
    <source>
        <dbReference type="Proteomes" id="UP001479436"/>
    </source>
</evidence>
<protein>
    <recommendedName>
        <fullName evidence="3">Cyclin</fullName>
    </recommendedName>
</protein>
<dbReference type="PANTHER" id="PTHR15615:SF27">
    <property type="entry name" value="PHO85 CYCLIN CLG1"/>
    <property type="match status" value="1"/>
</dbReference>
<gene>
    <name evidence="1" type="ORF">K7432_005436</name>
</gene>
<dbReference type="Gene3D" id="1.10.472.10">
    <property type="entry name" value="Cyclin-like"/>
    <property type="match status" value="1"/>
</dbReference>
<dbReference type="InterPro" id="IPR013922">
    <property type="entry name" value="Cyclin_PHO80-like"/>
</dbReference>
<dbReference type="SUPFAM" id="SSF47954">
    <property type="entry name" value="Cyclin-like"/>
    <property type="match status" value="1"/>
</dbReference>
<organism evidence="1 2">
    <name type="scientific">Basidiobolus ranarum</name>
    <dbReference type="NCBI Taxonomy" id="34480"/>
    <lineage>
        <taxon>Eukaryota</taxon>
        <taxon>Fungi</taxon>
        <taxon>Fungi incertae sedis</taxon>
        <taxon>Zoopagomycota</taxon>
        <taxon>Entomophthoromycotina</taxon>
        <taxon>Basidiobolomycetes</taxon>
        <taxon>Basidiobolales</taxon>
        <taxon>Basidiobolaceae</taxon>
        <taxon>Basidiobolus</taxon>
    </lineage>
</organism>